<gene>
    <name evidence="1" type="ORF">F8153_12680</name>
</gene>
<sequence>MLYGYIIILSLFTLLLGYGIGRRIGLKEGYKKATVELPFILKEKLYENNICPICNRREIDH</sequence>
<protein>
    <submittedName>
        <fullName evidence="1">Uncharacterized protein</fullName>
    </submittedName>
</protein>
<reference evidence="1 2" key="1">
    <citation type="submission" date="2019-10" db="EMBL/GenBank/DDBJ databases">
        <title>Alkaliphilus serpentinus sp. nov. and Alkaliphilus pronyensis sp. nov., two novel anaerobic alkaliphilic species isolated from the serpentinized-hosted hydrothermal field of the Prony Bay (New Caledonia).</title>
        <authorList>
            <person name="Postec A."/>
        </authorList>
    </citation>
    <scope>NUCLEOTIDE SEQUENCE [LARGE SCALE GENOMIC DNA]</scope>
    <source>
        <strain evidence="1 2">LacT</strain>
    </source>
</reference>
<dbReference type="RefSeq" id="WP_151866724.1">
    <property type="nucleotide sequence ID" value="NZ_WBZB01000045.1"/>
</dbReference>
<accession>A0A833M6D2</accession>
<organism evidence="1 2">
    <name type="scientific">Alkaliphilus serpentinus</name>
    <dbReference type="NCBI Taxonomy" id="1482731"/>
    <lineage>
        <taxon>Bacteria</taxon>
        <taxon>Bacillati</taxon>
        <taxon>Bacillota</taxon>
        <taxon>Clostridia</taxon>
        <taxon>Peptostreptococcales</taxon>
        <taxon>Natronincolaceae</taxon>
        <taxon>Alkaliphilus</taxon>
    </lineage>
</organism>
<evidence type="ECO:0000313" key="2">
    <source>
        <dbReference type="Proteomes" id="UP000465601"/>
    </source>
</evidence>
<dbReference type="EMBL" id="WBZB01000045">
    <property type="protein sequence ID" value="KAB3527249.1"/>
    <property type="molecule type" value="Genomic_DNA"/>
</dbReference>
<dbReference type="OrthoDB" id="2382413at2"/>
<dbReference type="AlphaFoldDB" id="A0A833M6D2"/>
<evidence type="ECO:0000313" key="1">
    <source>
        <dbReference type="EMBL" id="KAB3527249.1"/>
    </source>
</evidence>
<proteinExistence type="predicted"/>
<dbReference type="Proteomes" id="UP000465601">
    <property type="component" value="Unassembled WGS sequence"/>
</dbReference>
<name>A0A833M6D2_9FIRM</name>
<keyword evidence="2" id="KW-1185">Reference proteome</keyword>
<comment type="caution">
    <text evidence="1">The sequence shown here is derived from an EMBL/GenBank/DDBJ whole genome shotgun (WGS) entry which is preliminary data.</text>
</comment>